<dbReference type="GeneID" id="43277916"/>
<evidence type="ECO:0000313" key="1">
    <source>
        <dbReference type="EMBL" id="SCL51704.1"/>
    </source>
</evidence>
<sequence length="854" mass="88870">MSCGCGCGGGCGCDPLRPPAPDVTNPPGQPALAWRVAPHSHALARMRAALADPGLPAGVRAVAGQDADDPMLALLDAAAVMTDVVSFYTERIAQEAYLRTATELTSVRHLAGMIGYQPRPGVAAAVDIAFDVEDAPGAPPEVDVPAGTPVQSVPGQGELPQTFETGADLRAYAVWNAIPGATAGPQEIDFATDAIWLRGTALGVRAGDGVLVVGAERRRYGRTPVHSRAAADRRRDDERWDFRIVTAVEEGPPGLAGWTRLALAERIGWRRSTPLTAEEGVQVHAFATRTNLFGWNAPMAGLLAGNDPPPPGITNGEWDDIGNPFPPGNPHPADVVEVDGDHPRMVPGSWLLLERPDYRELYAVEAADPAGGSRFGVSGRTTRLRVDITENLDTFGRRDTLVRGESRPLPAAERPLVEPVGGRRLTLAATDPPLPTGRRVVVTGFPPGGPPADPLVAAATAPPLAETAVVLACTVAADGRTMTVDLDRDLILSYDPRGLRVRGNVAPASHGETVVQPLGSGDPTLAFQRMRTRRGPLTHVRDDSPAGARSTLEVRVDGVRWDPVPALDTAGPHDRVHTERLDDEGLATVTTGDGRHGARLPGGVENVVATYRVGVGAAGAVRAGQLSILPRRPYGVRAAANPGPARDWADPEQLDAARSHAPLRIRTLDRAVSVADHEDFAAGFAGVTLARADDVWDGREQVVVVSALGAAAGGGAAPAGPELVAALRAALVAARDPGTRLAVLAGETVPFGLHVDLAHDPAYPRADVESAVRAALAAAYTPPALGFATGVVASRALVTVRAVPGVRACTLPRLAAPPGAAAVDLLAALPGRFAGTLRPAQVLTLTDLTIGVMS</sequence>
<accession>A0A1C6UCM2</accession>
<dbReference type="RefSeq" id="WP_091308490.1">
    <property type="nucleotide sequence ID" value="NZ_FMIB01000002.1"/>
</dbReference>
<dbReference type="STRING" id="47854.GA0070603_1250"/>
<proteinExistence type="predicted"/>
<evidence type="ECO:0000313" key="2">
    <source>
        <dbReference type="Proteomes" id="UP000198605"/>
    </source>
</evidence>
<name>A0A1C6UCM2_9ACTN</name>
<keyword evidence="2" id="KW-1185">Reference proteome</keyword>
<organism evidence="1 2">
    <name type="scientific">Micromonospora chersina</name>
    <dbReference type="NCBI Taxonomy" id="47854"/>
    <lineage>
        <taxon>Bacteria</taxon>
        <taxon>Bacillati</taxon>
        <taxon>Actinomycetota</taxon>
        <taxon>Actinomycetes</taxon>
        <taxon>Micromonosporales</taxon>
        <taxon>Micromonosporaceae</taxon>
        <taxon>Micromonospora</taxon>
    </lineage>
</organism>
<protein>
    <submittedName>
        <fullName evidence="1">Putative baseplate assembly protein</fullName>
    </submittedName>
</protein>
<gene>
    <name evidence="1" type="ORF">GA0070603_1250</name>
</gene>
<dbReference type="Proteomes" id="UP000198605">
    <property type="component" value="Unassembled WGS sequence"/>
</dbReference>
<dbReference type="AlphaFoldDB" id="A0A1C6UCM2"/>
<reference evidence="2" key="1">
    <citation type="submission" date="2016-06" db="EMBL/GenBank/DDBJ databases">
        <authorList>
            <person name="Varghese N."/>
            <person name="Submissions Spin"/>
        </authorList>
    </citation>
    <scope>NUCLEOTIDE SEQUENCE [LARGE SCALE GENOMIC DNA]</scope>
    <source>
        <strain evidence="2">DSM 44151</strain>
    </source>
</reference>
<dbReference type="EMBL" id="FMIB01000002">
    <property type="protein sequence ID" value="SCL51704.1"/>
    <property type="molecule type" value="Genomic_DNA"/>
</dbReference>
<dbReference type="OrthoDB" id="266253at2"/>